<feature type="domain" description="HTH araC/xylS-type" evidence="5">
    <location>
        <begin position="379"/>
        <end position="477"/>
    </location>
</feature>
<organism evidence="7 8">
    <name type="scientific">Lapidilactobacillus dextrinicus DSM 20335</name>
    <dbReference type="NCBI Taxonomy" id="1423738"/>
    <lineage>
        <taxon>Bacteria</taxon>
        <taxon>Bacillati</taxon>
        <taxon>Bacillota</taxon>
        <taxon>Bacilli</taxon>
        <taxon>Lactobacillales</taxon>
        <taxon>Lactobacillaceae</taxon>
        <taxon>Lapidilactobacillus</taxon>
    </lineage>
</organism>
<evidence type="ECO:0000313" key="8">
    <source>
        <dbReference type="Proteomes" id="UP000051813"/>
    </source>
</evidence>
<dbReference type="GO" id="GO:0043565">
    <property type="term" value="F:sequence-specific DNA binding"/>
    <property type="evidence" value="ECO:0007669"/>
    <property type="project" value="InterPro"/>
</dbReference>
<protein>
    <submittedName>
        <fullName evidence="7">Response regulator</fullName>
    </submittedName>
</protein>
<keyword evidence="8" id="KW-1185">Reference proteome</keyword>
<evidence type="ECO:0000259" key="6">
    <source>
        <dbReference type="PROSITE" id="PS50110"/>
    </source>
</evidence>
<proteinExistence type="predicted"/>
<dbReference type="PROSITE" id="PS01124">
    <property type="entry name" value="HTH_ARAC_FAMILY_2"/>
    <property type="match status" value="1"/>
</dbReference>
<dbReference type="GO" id="GO:0003700">
    <property type="term" value="F:DNA-binding transcription factor activity"/>
    <property type="evidence" value="ECO:0007669"/>
    <property type="project" value="InterPro"/>
</dbReference>
<evidence type="ECO:0000256" key="1">
    <source>
        <dbReference type="ARBA" id="ARBA00023015"/>
    </source>
</evidence>
<dbReference type="SMART" id="SM00342">
    <property type="entry name" value="HTH_ARAC"/>
    <property type="match status" value="1"/>
</dbReference>
<dbReference type="PANTHER" id="PTHR43280">
    <property type="entry name" value="ARAC-FAMILY TRANSCRIPTIONAL REGULATOR"/>
    <property type="match status" value="1"/>
</dbReference>
<dbReference type="Gene3D" id="1.10.10.60">
    <property type="entry name" value="Homeodomain-like"/>
    <property type="match status" value="2"/>
</dbReference>
<sequence>MIVDDEYMLLRGYRKIIDWNSLGLELAVTEQNPAQALEILRHEPMDILISDMNMPEIDGPTFVAQAKNIRPNMELIVISGYSDFDYVRAGLRQHAVNYLRKPIDTQELIETLRGAIAQIEQRHVQLQNDNLAKQLQVRALLMENSEEKRSKLVQQLQLDFLDPKQIIRLIGVLNPLPPEELADYLNNAANICGYFTRNKDYIILFQGSNIALNNFVNHAPQRVGDSHRPMLIGTAITTPSALPHAYEKLKTEIARQYFFEIPAGLQVLVENEKSNEMPILPGYSEVKKAMSGLDQEAFKDWFLKQLQQLEAAQVTDILVRQFALIVLMVLSERLSIMNVKSRAIAAINEATVVSKIVQIIMTVFEQTTEDKRKFSHNVLATCRIVEQRYREALSLSSVAEELHLNPVYLGQLFKQDTGRSFSQYLNDYRTNIALDMLHNSNLDVNYIATEVGYQNQSYFYKIFKQQTGMTPLEYREGAGMTS</sequence>
<dbReference type="Gene3D" id="3.40.50.2300">
    <property type="match status" value="1"/>
</dbReference>
<keyword evidence="4" id="KW-0597">Phosphoprotein</keyword>
<evidence type="ECO:0000256" key="2">
    <source>
        <dbReference type="ARBA" id="ARBA00023125"/>
    </source>
</evidence>
<evidence type="ECO:0000259" key="5">
    <source>
        <dbReference type="PROSITE" id="PS01124"/>
    </source>
</evidence>
<evidence type="ECO:0000256" key="4">
    <source>
        <dbReference type="PROSITE-ProRule" id="PRU00169"/>
    </source>
</evidence>
<keyword evidence="3" id="KW-0804">Transcription</keyword>
<comment type="caution">
    <text evidence="7">The sequence shown here is derived from an EMBL/GenBank/DDBJ whole genome shotgun (WGS) entry which is preliminary data.</text>
</comment>
<dbReference type="InterPro" id="IPR009057">
    <property type="entry name" value="Homeodomain-like_sf"/>
</dbReference>
<dbReference type="Proteomes" id="UP000051813">
    <property type="component" value="Unassembled WGS sequence"/>
</dbReference>
<dbReference type="EMBL" id="AYYK01000003">
    <property type="protein sequence ID" value="KRM79615.1"/>
    <property type="molecule type" value="Genomic_DNA"/>
</dbReference>
<feature type="domain" description="Response regulatory" evidence="6">
    <location>
        <begin position="1"/>
        <end position="116"/>
    </location>
</feature>
<keyword evidence="2" id="KW-0238">DNA-binding</keyword>
<evidence type="ECO:0000313" key="7">
    <source>
        <dbReference type="EMBL" id="KRM79615.1"/>
    </source>
</evidence>
<dbReference type="Pfam" id="PF00072">
    <property type="entry name" value="Response_reg"/>
    <property type="match status" value="1"/>
</dbReference>
<dbReference type="SMART" id="SM00448">
    <property type="entry name" value="REC"/>
    <property type="match status" value="1"/>
</dbReference>
<dbReference type="InterPro" id="IPR018060">
    <property type="entry name" value="HTH_AraC"/>
</dbReference>
<dbReference type="PATRIC" id="fig|1423738.3.peg.1097"/>
<dbReference type="GO" id="GO:0000160">
    <property type="term" value="P:phosphorelay signal transduction system"/>
    <property type="evidence" value="ECO:0007669"/>
    <property type="project" value="InterPro"/>
</dbReference>
<feature type="modified residue" description="4-aspartylphosphate" evidence="4">
    <location>
        <position position="51"/>
    </location>
</feature>
<dbReference type="Pfam" id="PF12833">
    <property type="entry name" value="HTH_18"/>
    <property type="match status" value="1"/>
</dbReference>
<accession>A0A0R2BJD4</accession>
<dbReference type="InterPro" id="IPR020449">
    <property type="entry name" value="Tscrpt_reg_AraC-type_HTH"/>
</dbReference>
<evidence type="ECO:0000256" key="3">
    <source>
        <dbReference type="ARBA" id="ARBA00023163"/>
    </source>
</evidence>
<dbReference type="STRING" id="1423738.FC84_GL001084"/>
<dbReference type="SUPFAM" id="SSF46689">
    <property type="entry name" value="Homeodomain-like"/>
    <property type="match status" value="2"/>
</dbReference>
<keyword evidence="1" id="KW-0805">Transcription regulation</keyword>
<reference evidence="7 8" key="1">
    <citation type="journal article" date="2015" name="Genome Announc.">
        <title>Expanding the biotechnology potential of lactobacilli through comparative genomics of 213 strains and associated genera.</title>
        <authorList>
            <person name="Sun Z."/>
            <person name="Harris H.M."/>
            <person name="McCann A."/>
            <person name="Guo C."/>
            <person name="Argimon S."/>
            <person name="Zhang W."/>
            <person name="Yang X."/>
            <person name="Jeffery I.B."/>
            <person name="Cooney J.C."/>
            <person name="Kagawa T.F."/>
            <person name="Liu W."/>
            <person name="Song Y."/>
            <person name="Salvetti E."/>
            <person name="Wrobel A."/>
            <person name="Rasinkangas P."/>
            <person name="Parkhill J."/>
            <person name="Rea M.C."/>
            <person name="O'Sullivan O."/>
            <person name="Ritari J."/>
            <person name="Douillard F.P."/>
            <person name="Paul Ross R."/>
            <person name="Yang R."/>
            <person name="Briner A.E."/>
            <person name="Felis G.E."/>
            <person name="de Vos W.M."/>
            <person name="Barrangou R."/>
            <person name="Klaenhammer T.R."/>
            <person name="Caufield P.W."/>
            <person name="Cui Y."/>
            <person name="Zhang H."/>
            <person name="O'Toole P.W."/>
        </authorList>
    </citation>
    <scope>NUCLEOTIDE SEQUENCE [LARGE SCALE GENOMIC DNA]</scope>
    <source>
        <strain evidence="7 8">DSM 20335</strain>
    </source>
</reference>
<dbReference type="CDD" id="cd17536">
    <property type="entry name" value="REC_YesN-like"/>
    <property type="match status" value="1"/>
</dbReference>
<gene>
    <name evidence="7" type="ORF">FC84_GL001084</name>
</gene>
<name>A0A0R2BJD4_9LACO</name>
<dbReference type="PROSITE" id="PS50110">
    <property type="entry name" value="RESPONSE_REGULATORY"/>
    <property type="match status" value="1"/>
</dbReference>
<dbReference type="PRINTS" id="PR00032">
    <property type="entry name" value="HTHARAC"/>
</dbReference>
<dbReference type="SUPFAM" id="SSF52172">
    <property type="entry name" value="CheY-like"/>
    <property type="match status" value="1"/>
</dbReference>
<dbReference type="PANTHER" id="PTHR43280:SF35">
    <property type="entry name" value="RESPONSE REGULATOR"/>
    <property type="match status" value="1"/>
</dbReference>
<dbReference type="InterPro" id="IPR001789">
    <property type="entry name" value="Sig_transdc_resp-reg_receiver"/>
</dbReference>
<dbReference type="AlphaFoldDB" id="A0A0R2BJD4"/>
<dbReference type="InterPro" id="IPR011006">
    <property type="entry name" value="CheY-like_superfamily"/>
</dbReference>